<name>A0A0N7KGD2_ORYSJ</name>
<organism evidence="2 3">
    <name type="scientific">Oryza sativa subsp. japonica</name>
    <name type="common">Rice</name>
    <dbReference type="NCBI Taxonomy" id="39947"/>
    <lineage>
        <taxon>Eukaryota</taxon>
        <taxon>Viridiplantae</taxon>
        <taxon>Streptophyta</taxon>
        <taxon>Embryophyta</taxon>
        <taxon>Tracheophyta</taxon>
        <taxon>Spermatophyta</taxon>
        <taxon>Magnoliopsida</taxon>
        <taxon>Liliopsida</taxon>
        <taxon>Poales</taxon>
        <taxon>Poaceae</taxon>
        <taxon>BOP clade</taxon>
        <taxon>Oryzoideae</taxon>
        <taxon>Oryzeae</taxon>
        <taxon>Oryzinae</taxon>
        <taxon>Oryza</taxon>
        <taxon>Oryza sativa</taxon>
    </lineage>
</organism>
<reference evidence="3" key="1">
    <citation type="journal article" date="2005" name="Nature">
        <title>The map-based sequence of the rice genome.</title>
        <authorList>
            <consortium name="International rice genome sequencing project (IRGSP)"/>
            <person name="Matsumoto T."/>
            <person name="Wu J."/>
            <person name="Kanamori H."/>
            <person name="Katayose Y."/>
            <person name="Fujisawa M."/>
            <person name="Namiki N."/>
            <person name="Mizuno H."/>
            <person name="Yamamoto K."/>
            <person name="Antonio B.A."/>
            <person name="Baba T."/>
            <person name="Sakata K."/>
            <person name="Nagamura Y."/>
            <person name="Aoki H."/>
            <person name="Arikawa K."/>
            <person name="Arita K."/>
            <person name="Bito T."/>
            <person name="Chiden Y."/>
            <person name="Fujitsuka N."/>
            <person name="Fukunaka R."/>
            <person name="Hamada M."/>
            <person name="Harada C."/>
            <person name="Hayashi A."/>
            <person name="Hijishita S."/>
            <person name="Honda M."/>
            <person name="Hosokawa S."/>
            <person name="Ichikawa Y."/>
            <person name="Idonuma A."/>
            <person name="Iijima M."/>
            <person name="Ikeda M."/>
            <person name="Ikeno M."/>
            <person name="Ito K."/>
            <person name="Ito S."/>
            <person name="Ito T."/>
            <person name="Ito Y."/>
            <person name="Ito Y."/>
            <person name="Iwabuchi A."/>
            <person name="Kamiya K."/>
            <person name="Karasawa W."/>
            <person name="Kurita K."/>
            <person name="Katagiri S."/>
            <person name="Kikuta A."/>
            <person name="Kobayashi H."/>
            <person name="Kobayashi N."/>
            <person name="Machita K."/>
            <person name="Maehara T."/>
            <person name="Masukawa M."/>
            <person name="Mizubayashi T."/>
            <person name="Mukai Y."/>
            <person name="Nagasaki H."/>
            <person name="Nagata Y."/>
            <person name="Naito S."/>
            <person name="Nakashima M."/>
            <person name="Nakama Y."/>
            <person name="Nakamichi Y."/>
            <person name="Nakamura M."/>
            <person name="Meguro A."/>
            <person name="Negishi M."/>
            <person name="Ohta I."/>
            <person name="Ohta T."/>
            <person name="Okamoto M."/>
            <person name="Ono N."/>
            <person name="Saji S."/>
            <person name="Sakaguchi M."/>
            <person name="Sakai K."/>
            <person name="Shibata M."/>
            <person name="Shimokawa T."/>
            <person name="Song J."/>
            <person name="Takazaki Y."/>
            <person name="Terasawa K."/>
            <person name="Tsugane M."/>
            <person name="Tsuji K."/>
            <person name="Ueda S."/>
            <person name="Waki K."/>
            <person name="Yamagata H."/>
            <person name="Yamamoto M."/>
            <person name="Yamamoto S."/>
            <person name="Yamane H."/>
            <person name="Yoshiki S."/>
            <person name="Yoshihara R."/>
            <person name="Yukawa K."/>
            <person name="Zhong H."/>
            <person name="Yano M."/>
            <person name="Yuan Q."/>
            <person name="Ouyang S."/>
            <person name="Liu J."/>
            <person name="Jones K.M."/>
            <person name="Gansberger K."/>
            <person name="Moffat K."/>
            <person name="Hill J."/>
            <person name="Bera J."/>
            <person name="Fadrosh D."/>
            <person name="Jin S."/>
            <person name="Johri S."/>
            <person name="Kim M."/>
            <person name="Overton L."/>
            <person name="Reardon M."/>
            <person name="Tsitrin T."/>
            <person name="Vuong H."/>
            <person name="Weaver B."/>
            <person name="Ciecko A."/>
            <person name="Tallon L."/>
            <person name="Jackson J."/>
            <person name="Pai G."/>
            <person name="Aken S.V."/>
            <person name="Utterback T."/>
            <person name="Reidmuller S."/>
            <person name="Feldblyum T."/>
            <person name="Hsiao J."/>
            <person name="Zismann V."/>
            <person name="Iobst S."/>
            <person name="de Vazeille A.R."/>
            <person name="Buell C.R."/>
            <person name="Ying K."/>
            <person name="Li Y."/>
            <person name="Lu T."/>
            <person name="Huang Y."/>
            <person name="Zhao Q."/>
            <person name="Feng Q."/>
            <person name="Zhang L."/>
            <person name="Zhu J."/>
            <person name="Weng Q."/>
            <person name="Mu J."/>
            <person name="Lu Y."/>
            <person name="Fan D."/>
            <person name="Liu Y."/>
            <person name="Guan J."/>
            <person name="Zhang Y."/>
            <person name="Yu S."/>
            <person name="Liu X."/>
            <person name="Zhang Y."/>
            <person name="Hong G."/>
            <person name="Han B."/>
            <person name="Choisne N."/>
            <person name="Demange N."/>
            <person name="Orjeda G."/>
            <person name="Samain S."/>
            <person name="Cattolico L."/>
            <person name="Pelletier E."/>
            <person name="Couloux A."/>
            <person name="Segurens B."/>
            <person name="Wincker P."/>
            <person name="D'Hont A."/>
            <person name="Scarpelli C."/>
            <person name="Weissenbach J."/>
            <person name="Salanoubat M."/>
            <person name="Quetier F."/>
            <person name="Yu Y."/>
            <person name="Kim H.R."/>
            <person name="Rambo T."/>
            <person name="Currie J."/>
            <person name="Collura K."/>
            <person name="Luo M."/>
            <person name="Yang T."/>
            <person name="Ammiraju J.S.S."/>
            <person name="Engler F."/>
            <person name="Soderlund C."/>
            <person name="Wing R.A."/>
            <person name="Palmer L.E."/>
            <person name="de la Bastide M."/>
            <person name="Spiegel L."/>
            <person name="Nascimento L."/>
            <person name="Zutavern T."/>
            <person name="O'Shaughnessy A."/>
            <person name="Dike S."/>
            <person name="Dedhia N."/>
            <person name="Preston R."/>
            <person name="Balija V."/>
            <person name="McCombie W.R."/>
            <person name="Chow T."/>
            <person name="Chen H."/>
            <person name="Chung M."/>
            <person name="Chen C."/>
            <person name="Shaw J."/>
            <person name="Wu H."/>
            <person name="Hsiao K."/>
            <person name="Chao Y."/>
            <person name="Chu M."/>
            <person name="Cheng C."/>
            <person name="Hour A."/>
            <person name="Lee P."/>
            <person name="Lin S."/>
            <person name="Lin Y."/>
            <person name="Liou J."/>
            <person name="Liu S."/>
            <person name="Hsing Y."/>
            <person name="Raghuvanshi S."/>
            <person name="Mohanty A."/>
            <person name="Bharti A.K."/>
            <person name="Gaur A."/>
            <person name="Gupta V."/>
            <person name="Kumar D."/>
            <person name="Ravi V."/>
            <person name="Vij S."/>
            <person name="Kapur A."/>
            <person name="Khurana P."/>
            <person name="Khurana P."/>
            <person name="Khurana J.P."/>
            <person name="Tyagi A.K."/>
            <person name="Gaikwad K."/>
            <person name="Singh A."/>
            <person name="Dalal V."/>
            <person name="Srivastava S."/>
            <person name="Dixit A."/>
            <person name="Pal A.K."/>
            <person name="Ghazi I.A."/>
            <person name="Yadav M."/>
            <person name="Pandit A."/>
            <person name="Bhargava A."/>
            <person name="Sureshbabu K."/>
            <person name="Batra K."/>
            <person name="Sharma T.R."/>
            <person name="Mohapatra T."/>
            <person name="Singh N.K."/>
            <person name="Messing J."/>
            <person name="Nelson A.B."/>
            <person name="Fuks G."/>
            <person name="Kavchok S."/>
            <person name="Keizer G."/>
            <person name="Linton E."/>
            <person name="Llaca V."/>
            <person name="Song R."/>
            <person name="Tanyolac B."/>
            <person name="Young S."/>
            <person name="Ho-Il K."/>
            <person name="Hahn J.H."/>
            <person name="Sangsakoo G."/>
            <person name="Vanavichit A."/>
            <person name="de Mattos Luiz.A.T."/>
            <person name="Zimmer P.D."/>
            <person name="Malone G."/>
            <person name="Dellagostin O."/>
            <person name="de Oliveira A.C."/>
            <person name="Bevan M."/>
            <person name="Bancroft I."/>
            <person name="Minx P."/>
            <person name="Cordum H."/>
            <person name="Wilson R."/>
            <person name="Cheng Z."/>
            <person name="Jin W."/>
            <person name="Jiang J."/>
            <person name="Leong S.A."/>
            <person name="Iwama H."/>
            <person name="Gojobori T."/>
            <person name="Itoh T."/>
            <person name="Niimura Y."/>
            <person name="Fujii Y."/>
            <person name="Habara T."/>
            <person name="Sakai H."/>
            <person name="Sato Y."/>
            <person name="Wilson G."/>
            <person name="Kumar K."/>
            <person name="McCouch S."/>
            <person name="Juretic N."/>
            <person name="Hoen D."/>
            <person name="Wright S."/>
            <person name="Bruskiewich R."/>
            <person name="Bureau T."/>
            <person name="Miyao A."/>
            <person name="Hirochika H."/>
            <person name="Nishikawa T."/>
            <person name="Kadowaki K."/>
            <person name="Sugiura M."/>
            <person name="Burr B."/>
            <person name="Sasaki T."/>
        </authorList>
    </citation>
    <scope>NUCLEOTIDE SEQUENCE [LARGE SCALE GENOMIC DNA]</scope>
    <source>
        <strain evidence="3">cv. Nipponbare</strain>
    </source>
</reference>
<feature type="chain" id="PRO_5006014761" evidence="1">
    <location>
        <begin position="26"/>
        <end position="87"/>
    </location>
</feature>
<keyword evidence="1" id="KW-0732">Signal</keyword>
<evidence type="ECO:0000313" key="3">
    <source>
        <dbReference type="Proteomes" id="UP000059680"/>
    </source>
</evidence>
<gene>
    <name evidence="2" type="ordered locus">Os02g0826032</name>
    <name evidence="2" type="ORF">OSNPB_020826032</name>
</gene>
<proteinExistence type="predicted"/>
<dbReference type="PaxDb" id="39947-A0A0N7KGD2"/>
<reference evidence="2 3" key="2">
    <citation type="journal article" date="2013" name="Plant Cell Physiol.">
        <title>Rice Annotation Project Database (RAP-DB): an integrative and interactive database for rice genomics.</title>
        <authorList>
            <person name="Sakai H."/>
            <person name="Lee S.S."/>
            <person name="Tanaka T."/>
            <person name="Numa H."/>
            <person name="Kim J."/>
            <person name="Kawahara Y."/>
            <person name="Wakimoto H."/>
            <person name="Yang C.C."/>
            <person name="Iwamoto M."/>
            <person name="Abe T."/>
            <person name="Yamada Y."/>
            <person name="Muto A."/>
            <person name="Inokuchi H."/>
            <person name="Ikemura T."/>
            <person name="Matsumoto T."/>
            <person name="Sasaki T."/>
            <person name="Itoh T."/>
        </authorList>
    </citation>
    <scope>NUCLEOTIDE SEQUENCE [LARGE SCALE GENOMIC DNA]</scope>
    <source>
        <strain evidence="3">cv. Nipponbare</strain>
    </source>
</reference>
<protein>
    <submittedName>
        <fullName evidence="2">Os02g0826032 protein</fullName>
    </submittedName>
</protein>
<accession>A0A0N7KGD2</accession>
<evidence type="ECO:0000256" key="1">
    <source>
        <dbReference type="SAM" id="SignalP"/>
    </source>
</evidence>
<feature type="signal peptide" evidence="1">
    <location>
        <begin position="1"/>
        <end position="25"/>
    </location>
</feature>
<keyword evidence="3" id="KW-1185">Reference proteome</keyword>
<dbReference type="Gramene" id="Os02t0826032-00">
    <property type="protein sequence ID" value="Os02t0826032-00"/>
    <property type="gene ID" value="Os02g0826032"/>
</dbReference>
<dbReference type="EMBL" id="AP014958">
    <property type="protein sequence ID" value="BAS81689.1"/>
    <property type="molecule type" value="Genomic_DNA"/>
</dbReference>
<evidence type="ECO:0000313" key="2">
    <source>
        <dbReference type="EMBL" id="BAS81689.1"/>
    </source>
</evidence>
<dbReference type="AlphaFoldDB" id="A0A0N7KGD2"/>
<dbReference type="InParanoid" id="A0A0N7KGD2"/>
<dbReference type="Proteomes" id="UP000059680">
    <property type="component" value="Chromosome 2"/>
</dbReference>
<sequence length="87" mass="9644">MVGALERNWLNLITFCHLILTFVRLRLESNGMLPKDKGSWGQSHRLKTNRLRFGRELSSTSSKPALEISSSASRGCSTCSCNTLSSV</sequence>
<reference evidence="2 3" key="3">
    <citation type="journal article" date="2013" name="Rice">
        <title>Improvement of the Oryza sativa Nipponbare reference genome using next generation sequence and optical map data.</title>
        <authorList>
            <person name="Kawahara Y."/>
            <person name="de la Bastide M."/>
            <person name="Hamilton J.P."/>
            <person name="Kanamori H."/>
            <person name="McCombie W.R."/>
            <person name="Ouyang S."/>
            <person name="Schwartz D.C."/>
            <person name="Tanaka T."/>
            <person name="Wu J."/>
            <person name="Zhou S."/>
            <person name="Childs K.L."/>
            <person name="Davidson R.M."/>
            <person name="Lin H."/>
            <person name="Quesada-Ocampo L."/>
            <person name="Vaillancourt B."/>
            <person name="Sakai H."/>
            <person name="Lee S.S."/>
            <person name="Kim J."/>
            <person name="Numa H."/>
            <person name="Itoh T."/>
            <person name="Buell C.R."/>
            <person name="Matsumoto T."/>
        </authorList>
    </citation>
    <scope>NUCLEOTIDE SEQUENCE [LARGE SCALE GENOMIC DNA]</scope>
    <source>
        <strain evidence="3">cv. Nipponbare</strain>
    </source>
</reference>